<dbReference type="InterPro" id="IPR012677">
    <property type="entry name" value="Nucleotide-bd_a/b_plait_sf"/>
</dbReference>
<keyword evidence="2" id="KW-0507">mRNA processing</keyword>
<dbReference type="InterPro" id="IPR035979">
    <property type="entry name" value="RBD_domain_sf"/>
</dbReference>
<dbReference type="PANTHER" id="PTHR48028">
    <property type="entry name" value="GLYCINE-RICH RNA-BINDING PROTEIN RZ1A"/>
    <property type="match status" value="1"/>
</dbReference>
<evidence type="ECO:0000256" key="1">
    <source>
        <dbReference type="ARBA" id="ARBA00004123"/>
    </source>
</evidence>
<comment type="subcellular location">
    <subcellularLocation>
        <location evidence="1">Nucleus</location>
    </subcellularLocation>
</comment>
<comment type="caution">
    <text evidence="7">The sequence shown here is derived from an EMBL/GenBank/DDBJ whole genome shotgun (WGS) entry which is preliminary data.</text>
</comment>
<keyword evidence="3" id="KW-0694">RNA-binding</keyword>
<dbReference type="EMBL" id="QGKY02001925">
    <property type="protein sequence ID" value="KAF2545372.1"/>
    <property type="molecule type" value="Genomic_DNA"/>
</dbReference>
<evidence type="ECO:0000313" key="7">
    <source>
        <dbReference type="EMBL" id="KAF2545372.1"/>
    </source>
</evidence>
<dbReference type="GO" id="GO:0008380">
    <property type="term" value="P:RNA splicing"/>
    <property type="evidence" value="ECO:0007669"/>
    <property type="project" value="UniProtKB-KW"/>
</dbReference>
<evidence type="ECO:0000259" key="6">
    <source>
        <dbReference type="Pfam" id="PF00076"/>
    </source>
</evidence>
<accession>A0A8S9GNC6</accession>
<reference evidence="7" key="1">
    <citation type="submission" date="2019-12" db="EMBL/GenBank/DDBJ databases">
        <title>Genome sequencing and annotation of Brassica cretica.</title>
        <authorList>
            <person name="Studholme D.J."/>
            <person name="Sarris P.F."/>
        </authorList>
    </citation>
    <scope>NUCLEOTIDE SEQUENCE</scope>
    <source>
        <strain evidence="7">PFS-102/07</strain>
        <tissue evidence="7">Leaf</tissue>
    </source>
</reference>
<dbReference type="InterPro" id="IPR051106">
    <property type="entry name" value="RNA-bind/splicing_reg"/>
</dbReference>
<protein>
    <recommendedName>
        <fullName evidence="6">RRM domain-containing protein</fullName>
    </recommendedName>
</protein>
<name>A0A8S9GNC6_BRACR</name>
<dbReference type="Pfam" id="PF00076">
    <property type="entry name" value="RRM_1"/>
    <property type="match status" value="1"/>
</dbReference>
<dbReference type="Gene3D" id="3.30.70.330">
    <property type="match status" value="1"/>
</dbReference>
<evidence type="ECO:0000256" key="4">
    <source>
        <dbReference type="ARBA" id="ARBA00023187"/>
    </source>
</evidence>
<evidence type="ECO:0000256" key="3">
    <source>
        <dbReference type="ARBA" id="ARBA00022884"/>
    </source>
</evidence>
<dbReference type="PANTHER" id="PTHR48028:SF4">
    <property type="entry name" value="SC35-LIKE SPLICING FACTOR"/>
    <property type="match status" value="1"/>
</dbReference>
<dbReference type="SUPFAM" id="SSF54928">
    <property type="entry name" value="RNA-binding domain, RBD"/>
    <property type="match status" value="1"/>
</dbReference>
<keyword evidence="4" id="KW-0508">mRNA splicing</keyword>
<proteinExistence type="predicted"/>
<feature type="domain" description="RRM" evidence="6">
    <location>
        <begin position="19"/>
        <end position="50"/>
    </location>
</feature>
<dbReference type="GO" id="GO:0006397">
    <property type="term" value="P:mRNA processing"/>
    <property type="evidence" value="ECO:0007669"/>
    <property type="project" value="UniProtKB-KW"/>
</dbReference>
<dbReference type="AlphaFoldDB" id="A0A8S9GNC6"/>
<evidence type="ECO:0000256" key="5">
    <source>
        <dbReference type="ARBA" id="ARBA00023242"/>
    </source>
</evidence>
<dbReference type="GO" id="GO:0005634">
    <property type="term" value="C:nucleus"/>
    <property type="evidence" value="ECO:0007669"/>
    <property type="project" value="UniProtKB-SubCell"/>
</dbReference>
<evidence type="ECO:0000256" key="2">
    <source>
        <dbReference type="ARBA" id="ARBA00022664"/>
    </source>
</evidence>
<keyword evidence="5" id="KW-0539">Nucleus</keyword>
<organism evidence="7">
    <name type="scientific">Brassica cretica</name>
    <name type="common">Mustard</name>
    <dbReference type="NCBI Taxonomy" id="69181"/>
    <lineage>
        <taxon>Eukaryota</taxon>
        <taxon>Viridiplantae</taxon>
        <taxon>Streptophyta</taxon>
        <taxon>Embryophyta</taxon>
        <taxon>Tracheophyta</taxon>
        <taxon>Spermatophyta</taxon>
        <taxon>Magnoliopsida</taxon>
        <taxon>eudicotyledons</taxon>
        <taxon>Gunneridae</taxon>
        <taxon>Pentapetalae</taxon>
        <taxon>rosids</taxon>
        <taxon>malvids</taxon>
        <taxon>Brassicales</taxon>
        <taxon>Brassicaceae</taxon>
        <taxon>Brassiceae</taxon>
        <taxon>Brassica</taxon>
    </lineage>
</organism>
<dbReference type="InterPro" id="IPR000504">
    <property type="entry name" value="RRM_dom"/>
</dbReference>
<dbReference type="GO" id="GO:0003723">
    <property type="term" value="F:RNA binding"/>
    <property type="evidence" value="ECO:0007669"/>
    <property type="project" value="UniProtKB-KW"/>
</dbReference>
<gene>
    <name evidence="7" type="ORF">F2Q70_00023897</name>
</gene>
<sequence length="55" mass="6409">MSHFRRSGPPDISDTYSLLILNITFRTTADDLYPLFGNYGKVVDVFIPRDRRFTI</sequence>